<evidence type="ECO:0000313" key="6">
    <source>
        <dbReference type="EMBL" id="SVB84152.1"/>
    </source>
</evidence>
<accession>A0A382HAE7</accession>
<proteinExistence type="inferred from homology"/>
<organism evidence="6">
    <name type="scientific">marine metagenome</name>
    <dbReference type="NCBI Taxonomy" id="408172"/>
    <lineage>
        <taxon>unclassified sequences</taxon>
        <taxon>metagenomes</taxon>
        <taxon>ecological metagenomes</taxon>
    </lineage>
</organism>
<keyword evidence="2" id="KW-0479">Metal-binding</keyword>
<dbReference type="PANTHER" id="PTHR42693">
    <property type="entry name" value="ARYLSULFATASE FAMILY MEMBER"/>
    <property type="match status" value="1"/>
</dbReference>
<evidence type="ECO:0000256" key="4">
    <source>
        <dbReference type="ARBA" id="ARBA00022837"/>
    </source>
</evidence>
<dbReference type="InterPro" id="IPR017850">
    <property type="entry name" value="Alkaline_phosphatase_core_sf"/>
</dbReference>
<dbReference type="GO" id="GO:0004065">
    <property type="term" value="F:arylsulfatase activity"/>
    <property type="evidence" value="ECO:0007669"/>
    <property type="project" value="TreeGrafter"/>
</dbReference>
<protein>
    <recommendedName>
        <fullName evidence="5">Sulfatase N-terminal domain-containing protein</fullName>
    </recommendedName>
</protein>
<name>A0A382HAE7_9ZZZZ</name>
<dbReference type="SUPFAM" id="SSF53649">
    <property type="entry name" value="Alkaline phosphatase-like"/>
    <property type="match status" value="1"/>
</dbReference>
<dbReference type="PANTHER" id="PTHR42693:SF53">
    <property type="entry name" value="ENDO-4-O-SULFATASE"/>
    <property type="match status" value="1"/>
</dbReference>
<reference evidence="6" key="1">
    <citation type="submission" date="2018-05" db="EMBL/GenBank/DDBJ databases">
        <authorList>
            <person name="Lanie J.A."/>
            <person name="Ng W.-L."/>
            <person name="Kazmierczak K.M."/>
            <person name="Andrzejewski T.M."/>
            <person name="Davidsen T.M."/>
            <person name="Wayne K.J."/>
            <person name="Tettelin H."/>
            <person name="Glass J.I."/>
            <person name="Rusch D."/>
            <person name="Podicherti R."/>
            <person name="Tsui H.-C.T."/>
            <person name="Winkler M.E."/>
        </authorList>
    </citation>
    <scope>NUCLEOTIDE SEQUENCE</scope>
</reference>
<evidence type="ECO:0000259" key="5">
    <source>
        <dbReference type="Pfam" id="PF00884"/>
    </source>
</evidence>
<keyword evidence="3" id="KW-0378">Hydrolase</keyword>
<dbReference type="Gene3D" id="3.30.1120.10">
    <property type="match status" value="1"/>
</dbReference>
<comment type="similarity">
    <text evidence="1">Belongs to the sulfatase family.</text>
</comment>
<gene>
    <name evidence="6" type="ORF">METZ01_LOCUS237006</name>
</gene>
<dbReference type="InterPro" id="IPR000917">
    <property type="entry name" value="Sulfatase_N"/>
</dbReference>
<keyword evidence="4" id="KW-0106">Calcium</keyword>
<evidence type="ECO:0000256" key="3">
    <source>
        <dbReference type="ARBA" id="ARBA00022801"/>
    </source>
</evidence>
<evidence type="ECO:0000256" key="2">
    <source>
        <dbReference type="ARBA" id="ARBA00022723"/>
    </source>
</evidence>
<dbReference type="InterPro" id="IPR050738">
    <property type="entry name" value="Sulfatase"/>
</dbReference>
<dbReference type="GO" id="GO:0046872">
    <property type="term" value="F:metal ion binding"/>
    <property type="evidence" value="ECO:0007669"/>
    <property type="project" value="UniProtKB-KW"/>
</dbReference>
<feature type="non-terminal residue" evidence="6">
    <location>
        <position position="453"/>
    </location>
</feature>
<dbReference type="AlphaFoldDB" id="A0A382HAE7"/>
<dbReference type="InterPro" id="IPR024607">
    <property type="entry name" value="Sulfatase_CS"/>
</dbReference>
<sequence>MAPEKERSSFPRGQAIKRIVFLFLVWGLAWGHLQAQNSKPNLILIMADDLGYQDLSCYGSTKHKTPVLDKLAKEGIRLTSFYAGATVCTPSRMALLTGAYPPRAGWRGGVVGYGIKPLNGLAPEALTMGEVFKGAGYETALIGKWHLGDSPELQPMNQGFDTAYYIKKSNNQTKKLWRGDKLEADPFNNSRLTEQFTREAISFIKTNREKPFFLYLPFTAPHFPAQAHPDWKGKSANGAYGDVVEELDARIGEILGTLKSTRLEKKTIVVFISDNGPEPGQKKWAHAGPYRGLKWSSLEGGTRVPCIVRWPGMIPAGRESDKLTTAIDLLPTLSHACGIELKKISKGIPKLDGLNVWGTLSGKSTQHPRTNLLYWQGWAVPQAIRVGDWKLYFDQVKEIQGSNKGPILIDLSKDPAEQKNLSARHPDKVKEMKTLAGNLLKEIEENTIPLGGP</sequence>
<dbReference type="EMBL" id="UINC01060056">
    <property type="protein sequence ID" value="SVB84152.1"/>
    <property type="molecule type" value="Genomic_DNA"/>
</dbReference>
<evidence type="ECO:0000256" key="1">
    <source>
        <dbReference type="ARBA" id="ARBA00008779"/>
    </source>
</evidence>
<dbReference type="PROSITE" id="PS00149">
    <property type="entry name" value="SULFATASE_2"/>
    <property type="match status" value="1"/>
</dbReference>
<dbReference type="Gene3D" id="3.40.720.10">
    <property type="entry name" value="Alkaline Phosphatase, subunit A"/>
    <property type="match status" value="1"/>
</dbReference>
<dbReference type="Pfam" id="PF00884">
    <property type="entry name" value="Sulfatase"/>
    <property type="match status" value="1"/>
</dbReference>
<feature type="domain" description="Sulfatase N-terminal" evidence="5">
    <location>
        <begin position="40"/>
        <end position="339"/>
    </location>
</feature>